<evidence type="ECO:0000313" key="3">
    <source>
        <dbReference type="Proteomes" id="UP000281553"/>
    </source>
</evidence>
<proteinExistence type="predicted"/>
<organism evidence="2 3">
    <name type="scientific">Dibothriocephalus latus</name>
    <name type="common">Fish tapeworm</name>
    <name type="synonym">Diphyllobothrium latum</name>
    <dbReference type="NCBI Taxonomy" id="60516"/>
    <lineage>
        <taxon>Eukaryota</taxon>
        <taxon>Metazoa</taxon>
        <taxon>Spiralia</taxon>
        <taxon>Lophotrochozoa</taxon>
        <taxon>Platyhelminthes</taxon>
        <taxon>Cestoda</taxon>
        <taxon>Eucestoda</taxon>
        <taxon>Diphyllobothriidea</taxon>
        <taxon>Diphyllobothriidae</taxon>
        <taxon>Dibothriocephalus</taxon>
    </lineage>
</organism>
<dbReference type="Proteomes" id="UP000281553">
    <property type="component" value="Unassembled WGS sequence"/>
</dbReference>
<evidence type="ECO:0000256" key="1">
    <source>
        <dbReference type="SAM" id="MobiDB-lite"/>
    </source>
</evidence>
<sequence>MSLSAMGVMMDEVERSRQSKWSLVAMAEFKDPYQCEYLIHTFTSSTKSGLVGSRPGVAHRLEPPEEKNDENLRTNVDEAYAAIVLTFILSPFLWMDTRMPKPQ</sequence>
<accession>A0A3P7NUY9</accession>
<feature type="region of interest" description="Disordered" evidence="1">
    <location>
        <begin position="47"/>
        <end position="72"/>
    </location>
</feature>
<evidence type="ECO:0000313" key="2">
    <source>
        <dbReference type="EMBL" id="VDN12232.1"/>
    </source>
</evidence>
<feature type="compositionally biased region" description="Basic and acidic residues" evidence="1">
    <location>
        <begin position="59"/>
        <end position="72"/>
    </location>
</feature>
<dbReference type="EMBL" id="UYRU01053394">
    <property type="protein sequence ID" value="VDN12232.1"/>
    <property type="molecule type" value="Genomic_DNA"/>
</dbReference>
<reference evidence="2 3" key="1">
    <citation type="submission" date="2018-11" db="EMBL/GenBank/DDBJ databases">
        <authorList>
            <consortium name="Pathogen Informatics"/>
        </authorList>
    </citation>
    <scope>NUCLEOTIDE SEQUENCE [LARGE SCALE GENOMIC DNA]</scope>
</reference>
<keyword evidence="3" id="KW-1185">Reference proteome</keyword>
<name>A0A3P7NUY9_DIBLA</name>
<dbReference type="AlphaFoldDB" id="A0A3P7NUY9"/>
<protein>
    <submittedName>
        <fullName evidence="2">Uncharacterized protein</fullName>
    </submittedName>
</protein>
<gene>
    <name evidence="2" type="ORF">DILT_LOCUS8063</name>
</gene>